<dbReference type="Pfam" id="PF13229">
    <property type="entry name" value="Beta_helix"/>
    <property type="match status" value="1"/>
</dbReference>
<dbReference type="AlphaFoldDB" id="A0A2W5NFJ2"/>
<dbReference type="InterPro" id="IPR039448">
    <property type="entry name" value="Beta_helix"/>
</dbReference>
<dbReference type="InterPro" id="IPR011050">
    <property type="entry name" value="Pectin_lyase_fold/virulence"/>
</dbReference>
<reference evidence="2 3" key="1">
    <citation type="submission" date="2017-08" db="EMBL/GenBank/DDBJ databases">
        <title>Infants hospitalized years apart are colonized by the same room-sourced microbial strains.</title>
        <authorList>
            <person name="Brooks B."/>
            <person name="Olm M.R."/>
            <person name="Firek B.A."/>
            <person name="Baker R."/>
            <person name="Thomas B.C."/>
            <person name="Morowitz M.J."/>
            <person name="Banfield J.F."/>
        </authorList>
    </citation>
    <scope>NUCLEOTIDE SEQUENCE [LARGE SCALE GENOMIC DNA]</scope>
    <source>
        <strain evidence="2">S2_005_002_R2_34</strain>
    </source>
</reference>
<organism evidence="2 3">
    <name type="scientific">Rhodovulum sulfidophilum</name>
    <name type="common">Rhodobacter sulfidophilus</name>
    <dbReference type="NCBI Taxonomy" id="35806"/>
    <lineage>
        <taxon>Bacteria</taxon>
        <taxon>Pseudomonadati</taxon>
        <taxon>Pseudomonadota</taxon>
        <taxon>Alphaproteobacteria</taxon>
        <taxon>Rhodobacterales</taxon>
        <taxon>Paracoccaceae</taxon>
        <taxon>Rhodovulum</taxon>
    </lineage>
</organism>
<dbReference type="InterPro" id="IPR006626">
    <property type="entry name" value="PbH1"/>
</dbReference>
<proteinExistence type="predicted"/>
<dbReference type="InterPro" id="IPR012334">
    <property type="entry name" value="Pectin_lyas_fold"/>
</dbReference>
<evidence type="ECO:0000313" key="3">
    <source>
        <dbReference type="Proteomes" id="UP000249185"/>
    </source>
</evidence>
<dbReference type="SMART" id="SM00710">
    <property type="entry name" value="PbH1"/>
    <property type="match status" value="7"/>
</dbReference>
<dbReference type="SUPFAM" id="SSF51126">
    <property type="entry name" value="Pectin lyase-like"/>
    <property type="match status" value="1"/>
</dbReference>
<dbReference type="Proteomes" id="UP000249185">
    <property type="component" value="Unassembled WGS sequence"/>
</dbReference>
<evidence type="ECO:0000313" key="2">
    <source>
        <dbReference type="EMBL" id="PZQ52286.1"/>
    </source>
</evidence>
<gene>
    <name evidence="2" type="ORF">DI556_01095</name>
</gene>
<comment type="caution">
    <text evidence="2">The sequence shown here is derived from an EMBL/GenBank/DDBJ whole genome shotgun (WGS) entry which is preliminary data.</text>
</comment>
<name>A0A2W5NFJ2_RHOSU</name>
<dbReference type="Gene3D" id="2.160.20.10">
    <property type="entry name" value="Single-stranded right-handed beta-helix, Pectin lyase-like"/>
    <property type="match status" value="1"/>
</dbReference>
<protein>
    <recommendedName>
        <fullName evidence="1">Right handed beta helix domain-containing protein</fullName>
    </recommendedName>
</protein>
<accession>A0A2W5NFJ2</accession>
<feature type="domain" description="Right handed beta helix" evidence="1">
    <location>
        <begin position="69"/>
        <end position="240"/>
    </location>
</feature>
<evidence type="ECO:0000259" key="1">
    <source>
        <dbReference type="Pfam" id="PF13229"/>
    </source>
</evidence>
<dbReference type="EMBL" id="QFPW01000001">
    <property type="protein sequence ID" value="PZQ52286.1"/>
    <property type="molecule type" value="Genomic_DNA"/>
</dbReference>
<sequence>MSILSASNQTQLLNALKLAKAGDTIQLDPGRYGTLSLDGMKSATKYLKYTGEVKITSASASNKAVIDGLTLRGVSNLTFDKIEFDYATATTSNGIPFFLNNSTNVTFRGSTFGGEYGATGYGLGTGLKVSQGSNILLENSTLTGFRNGIEAFATEGLMIRGNQLRDIAYDGITTSNVQGLTIRSNTIAMRSDPAGDKHRDGIQIWNQHERAPSSNILIEKNTITATDTTTHGIYMGNADAKNTGSLSEFYTNVSILGNTVMTGQKLGIAIGQTNGLVISGNTIIQHSALNDNPKVVTIPVIHVEKDALNVQITNNTMNGAHIASDNNWQPVAGAGTAWTVSNNKIVALSWDPGQVSTDPWANVQGNGQADEFRFKGTSVTAERTDLVGDLLFSEGDTIVLINYEANSFKGVWKGNQLDVNATGTYVKMDSITDLQELVATSPKLSATVIGDTLTLHVSQTAGTHHIVLDGLGYLYQSTYDATLF</sequence>